<dbReference type="InterPro" id="IPR036914">
    <property type="entry name" value="MGS-like_dom_sf"/>
</dbReference>
<evidence type="ECO:0000259" key="10">
    <source>
        <dbReference type="PROSITE" id="PS51855"/>
    </source>
</evidence>
<evidence type="ECO:0000256" key="7">
    <source>
        <dbReference type="ARBA" id="ARBA00023268"/>
    </source>
</evidence>
<evidence type="ECO:0000256" key="1">
    <source>
        <dbReference type="ARBA" id="ARBA00004844"/>
    </source>
</evidence>
<proteinExistence type="inferred from homology"/>
<dbReference type="SUPFAM" id="SSF52335">
    <property type="entry name" value="Methylglyoxal synthase-like"/>
    <property type="match status" value="1"/>
</dbReference>
<evidence type="ECO:0000256" key="9">
    <source>
        <dbReference type="ARBA" id="ARBA00050687"/>
    </source>
</evidence>
<dbReference type="GO" id="GO:0004643">
    <property type="term" value="F:phosphoribosylaminoimidazolecarboxamide formyltransferase activity"/>
    <property type="evidence" value="ECO:0007669"/>
    <property type="project" value="UniProtKB-EC"/>
</dbReference>
<dbReference type="SMART" id="SM00851">
    <property type="entry name" value="MGS"/>
    <property type="match status" value="1"/>
</dbReference>
<name>A0A381WSC6_9ZZZZ</name>
<dbReference type="InterPro" id="IPR016193">
    <property type="entry name" value="Cytidine_deaminase-like"/>
</dbReference>
<comment type="similarity">
    <text evidence="3">Belongs to the PurH family.</text>
</comment>
<comment type="catalytic activity">
    <reaction evidence="9">
        <text>IMP + H2O = 5-formamido-1-(5-phospho-D-ribosyl)imidazole-4-carboxamide</text>
        <dbReference type="Rhea" id="RHEA:18445"/>
        <dbReference type="ChEBI" id="CHEBI:15377"/>
        <dbReference type="ChEBI" id="CHEBI:58053"/>
        <dbReference type="ChEBI" id="CHEBI:58467"/>
        <dbReference type="EC" id="3.5.4.10"/>
    </reaction>
</comment>
<evidence type="ECO:0000256" key="2">
    <source>
        <dbReference type="ARBA" id="ARBA00004954"/>
    </source>
</evidence>
<protein>
    <recommendedName>
        <fullName evidence="10">MGS-like domain-containing protein</fullName>
    </recommendedName>
</protein>
<dbReference type="PIRSF" id="PIRSF000414">
    <property type="entry name" value="AICARFT_IMPCHas"/>
    <property type="match status" value="1"/>
</dbReference>
<evidence type="ECO:0000256" key="5">
    <source>
        <dbReference type="ARBA" id="ARBA00022755"/>
    </source>
</evidence>
<dbReference type="AlphaFoldDB" id="A0A381WSC6"/>
<comment type="catalytic activity">
    <reaction evidence="8">
        <text>(6R)-10-formyltetrahydrofolate + 5-amino-1-(5-phospho-beta-D-ribosyl)imidazole-4-carboxamide = 5-formamido-1-(5-phospho-D-ribosyl)imidazole-4-carboxamide + (6S)-5,6,7,8-tetrahydrofolate</text>
        <dbReference type="Rhea" id="RHEA:22192"/>
        <dbReference type="ChEBI" id="CHEBI:57453"/>
        <dbReference type="ChEBI" id="CHEBI:58467"/>
        <dbReference type="ChEBI" id="CHEBI:58475"/>
        <dbReference type="ChEBI" id="CHEBI:195366"/>
        <dbReference type="EC" id="2.1.2.3"/>
    </reaction>
</comment>
<evidence type="ECO:0000313" key="11">
    <source>
        <dbReference type="EMBL" id="SVA55385.1"/>
    </source>
</evidence>
<feature type="domain" description="MGS-like" evidence="10">
    <location>
        <begin position="1"/>
        <end position="145"/>
    </location>
</feature>
<sequence length="518" mass="55182">MSHRFITLISVSDKTGIAEFAQALVGFGADIISTGGTASHLRSAGITVREVSEVTGFPEIMDGRIKTLHPAIHGGLLGRPEADADSMEKHSIESIELLIVNLYPFEETVARPDCTFADAIESIDIGGSAMIRAAAKNHECVAVVVDPQDYDTVISELKRGDGHLTSVIRLDLAKKAFAHTACYDAAIWAYLRSSDNDKTLPEEFPLGLRRHADLRYGENPHQRAGIYTTLTGGAGAVIVARQLQGKPLSFNNIADADAAIECAITLDPTACVIVKHANPCGVGVAVTAREAYEKAYATDPQSAFGGIIAFNTAVDGQTAESMINQQFIEVIIAPSFDDSAVEAFQGKPNIRVLETGKLPQTSSPDLQVQQITGGVLLQDKDIGSVHRSKFTVVSERQPTDQEVTDAVLAWKVAKFVKSNAIVYCKDGSTLGIGAGQTSRVTSVQVAALKATEAGLKLRGAAMASDAFFPFRDGIDVGAKQGVGVVIQPGGSVRDEEVIAAANEHNIAMLFTGMRHFRH</sequence>
<gene>
    <name evidence="11" type="ORF">METZ01_LOCUS108239</name>
</gene>
<dbReference type="InterPro" id="IPR011607">
    <property type="entry name" value="MGS-like_dom"/>
</dbReference>
<dbReference type="CDD" id="cd01421">
    <property type="entry name" value="IMPCH"/>
    <property type="match status" value="1"/>
</dbReference>
<dbReference type="InterPro" id="IPR002695">
    <property type="entry name" value="PurH-like"/>
</dbReference>
<dbReference type="NCBIfam" id="NF002049">
    <property type="entry name" value="PRK00881.1"/>
    <property type="match status" value="1"/>
</dbReference>
<dbReference type="PANTHER" id="PTHR11692:SF0">
    <property type="entry name" value="BIFUNCTIONAL PURINE BIOSYNTHESIS PROTEIN ATIC"/>
    <property type="match status" value="1"/>
</dbReference>
<keyword evidence="5" id="KW-0658">Purine biosynthesis</keyword>
<evidence type="ECO:0000256" key="3">
    <source>
        <dbReference type="ARBA" id="ARBA00007667"/>
    </source>
</evidence>
<accession>A0A381WSC6</accession>
<dbReference type="SMART" id="SM00798">
    <property type="entry name" value="AICARFT_IMPCHas"/>
    <property type="match status" value="1"/>
</dbReference>
<keyword evidence="6" id="KW-0378">Hydrolase</keyword>
<keyword evidence="4" id="KW-0808">Transferase</keyword>
<dbReference type="PANTHER" id="PTHR11692">
    <property type="entry name" value="BIFUNCTIONAL PURINE BIOSYNTHESIS PROTEIN PURH"/>
    <property type="match status" value="1"/>
</dbReference>
<dbReference type="FunFam" id="3.40.50.1380:FF:000001">
    <property type="entry name" value="Bifunctional purine biosynthesis protein PurH"/>
    <property type="match status" value="1"/>
</dbReference>
<evidence type="ECO:0000256" key="4">
    <source>
        <dbReference type="ARBA" id="ARBA00022679"/>
    </source>
</evidence>
<organism evidence="11">
    <name type="scientific">marine metagenome</name>
    <dbReference type="NCBI Taxonomy" id="408172"/>
    <lineage>
        <taxon>unclassified sequences</taxon>
        <taxon>metagenomes</taxon>
        <taxon>ecological metagenomes</taxon>
    </lineage>
</organism>
<evidence type="ECO:0000256" key="8">
    <source>
        <dbReference type="ARBA" id="ARBA00050488"/>
    </source>
</evidence>
<dbReference type="SUPFAM" id="SSF53927">
    <property type="entry name" value="Cytidine deaminase-like"/>
    <property type="match status" value="1"/>
</dbReference>
<dbReference type="NCBIfam" id="TIGR00355">
    <property type="entry name" value="purH"/>
    <property type="match status" value="1"/>
</dbReference>
<dbReference type="Pfam" id="PF02142">
    <property type="entry name" value="MGS"/>
    <property type="match status" value="1"/>
</dbReference>
<dbReference type="GO" id="GO:0005829">
    <property type="term" value="C:cytosol"/>
    <property type="evidence" value="ECO:0007669"/>
    <property type="project" value="TreeGrafter"/>
</dbReference>
<dbReference type="GO" id="GO:0003937">
    <property type="term" value="F:IMP cyclohydrolase activity"/>
    <property type="evidence" value="ECO:0007669"/>
    <property type="project" value="UniProtKB-EC"/>
</dbReference>
<dbReference type="FunFam" id="3.40.140.20:FF:000002">
    <property type="entry name" value="Bifunctional purine biosynthesis protein PurH"/>
    <property type="match status" value="1"/>
</dbReference>
<dbReference type="UniPathway" id="UPA00074">
    <property type="reaction ID" value="UER00133"/>
</dbReference>
<dbReference type="Pfam" id="PF01808">
    <property type="entry name" value="AICARFT_IMPCHas"/>
    <property type="match status" value="1"/>
</dbReference>
<dbReference type="Gene3D" id="3.40.140.20">
    <property type="match status" value="2"/>
</dbReference>
<dbReference type="PROSITE" id="PS51855">
    <property type="entry name" value="MGS"/>
    <property type="match status" value="1"/>
</dbReference>
<dbReference type="InterPro" id="IPR024051">
    <property type="entry name" value="AICAR_Tfase_dup_dom_sf"/>
</dbReference>
<dbReference type="EMBL" id="UINC01012723">
    <property type="protein sequence ID" value="SVA55385.1"/>
    <property type="molecule type" value="Genomic_DNA"/>
</dbReference>
<keyword evidence="7" id="KW-0511">Multifunctional enzyme</keyword>
<comment type="pathway">
    <text evidence="2">Purine metabolism; IMP biosynthesis via de novo pathway; 5-formamido-1-(5-phospho-D-ribosyl)imidazole-4-carboxamide from 5-amino-1-(5-phospho-D-ribosyl)imidazole-4-carboxamide (10-formyl THF route): step 1/1.</text>
</comment>
<reference evidence="11" key="1">
    <citation type="submission" date="2018-05" db="EMBL/GenBank/DDBJ databases">
        <authorList>
            <person name="Lanie J.A."/>
            <person name="Ng W.-L."/>
            <person name="Kazmierczak K.M."/>
            <person name="Andrzejewski T.M."/>
            <person name="Davidsen T.M."/>
            <person name="Wayne K.J."/>
            <person name="Tettelin H."/>
            <person name="Glass J.I."/>
            <person name="Rusch D."/>
            <person name="Podicherti R."/>
            <person name="Tsui H.-C.T."/>
            <person name="Winkler M.E."/>
        </authorList>
    </citation>
    <scope>NUCLEOTIDE SEQUENCE</scope>
</reference>
<dbReference type="Gene3D" id="3.40.50.1380">
    <property type="entry name" value="Methylglyoxal synthase-like domain"/>
    <property type="match status" value="1"/>
</dbReference>
<comment type="pathway">
    <text evidence="1">Purine metabolism; IMP biosynthesis via de novo pathway; IMP from 5-formamido-1-(5-phospho-D-ribosyl)imidazole-4-carboxamide: step 1/1.</text>
</comment>
<dbReference type="FunFam" id="3.40.140.20:FF:000001">
    <property type="entry name" value="Bifunctional purine biosynthesis protein PurH"/>
    <property type="match status" value="1"/>
</dbReference>
<dbReference type="HAMAP" id="MF_00139">
    <property type="entry name" value="PurH"/>
    <property type="match status" value="1"/>
</dbReference>
<evidence type="ECO:0000256" key="6">
    <source>
        <dbReference type="ARBA" id="ARBA00022801"/>
    </source>
</evidence>
<dbReference type="GO" id="GO:0006189">
    <property type="term" value="P:'de novo' IMP biosynthetic process"/>
    <property type="evidence" value="ECO:0007669"/>
    <property type="project" value="UniProtKB-UniPathway"/>
</dbReference>